<protein>
    <submittedName>
        <fullName evidence="1">Uncharacterized protein</fullName>
    </submittedName>
</protein>
<dbReference type="OrthoDB" id="10489735at2759"/>
<sequence>MVGKGDACAVQADGTGITECTVDGVVTERTIDHLVDSSSMCWSSRGRQRFTELHDEANVSDNTLNCPVHEFVGMWEALRSRIRGNILSGLGRGLAVSGTTVSGYDAAPMLDGLSFDADGLQIAELHPTQVRGGFCVVDQNQMDAVDIVGTSFQDGQTNRVWGAWASCITSLLHVIAD</sequence>
<dbReference type="Proteomes" id="UP000186817">
    <property type="component" value="Unassembled WGS sequence"/>
</dbReference>
<evidence type="ECO:0000313" key="2">
    <source>
        <dbReference type="Proteomes" id="UP000186817"/>
    </source>
</evidence>
<name>A0A1Q9D681_SYMMI</name>
<gene>
    <name evidence="1" type="ORF">AK812_SmicGene27804</name>
</gene>
<evidence type="ECO:0000313" key="1">
    <source>
        <dbReference type="EMBL" id="OLP90596.1"/>
    </source>
</evidence>
<dbReference type="EMBL" id="LSRX01000702">
    <property type="protein sequence ID" value="OLP90596.1"/>
    <property type="molecule type" value="Genomic_DNA"/>
</dbReference>
<reference evidence="1 2" key="1">
    <citation type="submission" date="2016-02" db="EMBL/GenBank/DDBJ databases">
        <title>Genome analysis of coral dinoflagellate symbionts highlights evolutionary adaptations to a symbiotic lifestyle.</title>
        <authorList>
            <person name="Aranda M."/>
            <person name="Li Y."/>
            <person name="Liew Y.J."/>
            <person name="Baumgarten S."/>
            <person name="Simakov O."/>
            <person name="Wilson M."/>
            <person name="Piel J."/>
            <person name="Ashoor H."/>
            <person name="Bougouffa S."/>
            <person name="Bajic V.B."/>
            <person name="Ryu T."/>
            <person name="Ravasi T."/>
            <person name="Bayer T."/>
            <person name="Micklem G."/>
            <person name="Kim H."/>
            <person name="Bhak J."/>
            <person name="Lajeunesse T.C."/>
            <person name="Voolstra C.R."/>
        </authorList>
    </citation>
    <scope>NUCLEOTIDE SEQUENCE [LARGE SCALE GENOMIC DNA]</scope>
    <source>
        <strain evidence="1 2">CCMP2467</strain>
    </source>
</reference>
<accession>A0A1Q9D681</accession>
<keyword evidence="2" id="KW-1185">Reference proteome</keyword>
<organism evidence="1 2">
    <name type="scientific">Symbiodinium microadriaticum</name>
    <name type="common">Dinoflagellate</name>
    <name type="synonym">Zooxanthella microadriatica</name>
    <dbReference type="NCBI Taxonomy" id="2951"/>
    <lineage>
        <taxon>Eukaryota</taxon>
        <taxon>Sar</taxon>
        <taxon>Alveolata</taxon>
        <taxon>Dinophyceae</taxon>
        <taxon>Suessiales</taxon>
        <taxon>Symbiodiniaceae</taxon>
        <taxon>Symbiodinium</taxon>
    </lineage>
</organism>
<comment type="caution">
    <text evidence="1">The sequence shown here is derived from an EMBL/GenBank/DDBJ whole genome shotgun (WGS) entry which is preliminary data.</text>
</comment>
<proteinExistence type="predicted"/>
<dbReference type="AlphaFoldDB" id="A0A1Q9D681"/>